<protein>
    <submittedName>
        <fullName evidence="1">FxSxx-COOH cyclophane-containing RiPP peptide</fullName>
    </submittedName>
</protein>
<sequence>MKDPNDSAVMVDDTTATACATRLVDLSGVDLTALRGLDHPVLADVIEDLLDRVVDPLNVLAEFDQRAG</sequence>
<dbReference type="Proteomes" id="UP001257948">
    <property type="component" value="Unassembled WGS sequence"/>
</dbReference>
<evidence type="ECO:0000313" key="1">
    <source>
        <dbReference type="EMBL" id="MDT7844166.1"/>
    </source>
</evidence>
<dbReference type="EMBL" id="JAVTLL010000018">
    <property type="protein sequence ID" value="MDT7844166.1"/>
    <property type="molecule type" value="Genomic_DNA"/>
</dbReference>
<proteinExistence type="predicted"/>
<keyword evidence="2" id="KW-1185">Reference proteome</keyword>
<accession>A0ABU3LZH3</accession>
<gene>
    <name evidence="1" type="primary">fxsA</name>
    <name evidence="1" type="ORF">RQC66_25950</name>
</gene>
<name>A0ABU3LZH3_9ACTN</name>
<dbReference type="NCBIfam" id="TIGR04268">
    <property type="entry name" value="FxSxx-COOH"/>
    <property type="match status" value="1"/>
</dbReference>
<dbReference type="InterPro" id="IPR026334">
    <property type="entry name" value="FxSxx-COOH"/>
</dbReference>
<comment type="caution">
    <text evidence="1">The sequence shown here is derived from an EMBL/GenBank/DDBJ whole genome shotgun (WGS) entry which is preliminary data.</text>
</comment>
<reference evidence="2" key="1">
    <citation type="submission" date="2023-07" db="EMBL/GenBank/DDBJ databases">
        <title>Draft genome sequence of the endophytic actinobacterium Streptomyces justiciae WPN32, a potential antibiotic producer.</title>
        <authorList>
            <person name="Yasawong M."/>
            <person name="Pana W."/>
            <person name="Ganta P."/>
            <person name="Santapan N."/>
            <person name="Songngamsuk T."/>
            <person name="Phatcharaharikarn M."/>
            <person name="Kerdtoob S."/>
            <person name="Nantapong N."/>
        </authorList>
    </citation>
    <scope>NUCLEOTIDE SEQUENCE [LARGE SCALE GENOMIC DNA]</scope>
    <source>
        <strain evidence="2">WPN32</strain>
    </source>
</reference>
<evidence type="ECO:0000313" key="2">
    <source>
        <dbReference type="Proteomes" id="UP001257948"/>
    </source>
</evidence>
<dbReference type="RefSeq" id="WP_228047860.1">
    <property type="nucleotide sequence ID" value="NZ_JADDXU010000005.1"/>
</dbReference>
<organism evidence="1 2">
    <name type="scientific">Streptomyces justiciae</name>
    <dbReference type="NCBI Taxonomy" id="2780140"/>
    <lineage>
        <taxon>Bacteria</taxon>
        <taxon>Bacillati</taxon>
        <taxon>Actinomycetota</taxon>
        <taxon>Actinomycetes</taxon>
        <taxon>Kitasatosporales</taxon>
        <taxon>Streptomycetaceae</taxon>
        <taxon>Streptomyces</taxon>
    </lineage>
</organism>